<dbReference type="RefSeq" id="XP_033538509.1">
    <property type="nucleotide sequence ID" value="XM_033675153.1"/>
</dbReference>
<dbReference type="AlphaFoldDB" id="A0A6G1GFM8"/>
<reference evidence="4" key="2">
    <citation type="submission" date="2020-04" db="EMBL/GenBank/DDBJ databases">
        <authorList>
            <consortium name="NCBI Genome Project"/>
        </authorList>
    </citation>
    <scope>NUCLEOTIDE SEQUENCE</scope>
    <source>
        <strain evidence="4">CBS 781.70</strain>
    </source>
</reference>
<keyword evidence="3" id="KW-1185">Reference proteome</keyword>
<sequence>MALAATPTLGAIEADISSLESSVLALVGGILSTGTLSNPAPTDLGAGLISELLSGLPTNVPTNLVGSGIPIIPSRLTRISTSTHHTTRTGIDENSMSLSTATTGANQLAQTKGGLTTEQKVGIGVGVGLGVIFLATIVLSAFVFGRLSARRAKKMQPTIPAGTDMQKKAQPRFHAQTAELPITTYNSPYAAELPAKRY</sequence>
<evidence type="ECO:0000313" key="3">
    <source>
        <dbReference type="Proteomes" id="UP000504638"/>
    </source>
</evidence>
<keyword evidence="1" id="KW-0812">Transmembrane</keyword>
<name>A0A6G1GFM8_9PEZI</name>
<reference evidence="4" key="3">
    <citation type="submission" date="2025-04" db="UniProtKB">
        <authorList>
            <consortium name="RefSeq"/>
        </authorList>
    </citation>
    <scope>IDENTIFICATION</scope>
    <source>
        <strain evidence="4">CBS 781.70</strain>
    </source>
</reference>
<protein>
    <recommendedName>
        <fullName evidence="5">Mid2 domain-containing protein</fullName>
    </recommendedName>
</protein>
<dbReference type="EMBL" id="ML975149">
    <property type="protein sequence ID" value="KAF1816878.1"/>
    <property type="molecule type" value="Genomic_DNA"/>
</dbReference>
<proteinExistence type="predicted"/>
<evidence type="ECO:0000313" key="4">
    <source>
        <dbReference type="RefSeq" id="XP_033538509.1"/>
    </source>
</evidence>
<feature type="transmembrane region" description="Helical" evidence="1">
    <location>
        <begin position="121"/>
        <end position="145"/>
    </location>
</feature>
<keyword evidence="1" id="KW-1133">Transmembrane helix</keyword>
<gene>
    <name evidence="2 4" type="ORF">P152DRAFT_3107</name>
</gene>
<evidence type="ECO:0008006" key="5">
    <source>
        <dbReference type="Google" id="ProtNLM"/>
    </source>
</evidence>
<keyword evidence="1" id="KW-0472">Membrane</keyword>
<reference evidence="2 4" key="1">
    <citation type="submission" date="2020-01" db="EMBL/GenBank/DDBJ databases">
        <authorList>
            <consortium name="DOE Joint Genome Institute"/>
            <person name="Haridas S."/>
            <person name="Albert R."/>
            <person name="Binder M."/>
            <person name="Bloem J."/>
            <person name="Labutti K."/>
            <person name="Salamov A."/>
            <person name="Andreopoulos B."/>
            <person name="Baker S.E."/>
            <person name="Barry K."/>
            <person name="Bills G."/>
            <person name="Bluhm B.H."/>
            <person name="Cannon C."/>
            <person name="Castanera R."/>
            <person name="Culley D.E."/>
            <person name="Daum C."/>
            <person name="Ezra D."/>
            <person name="Gonzalez J.B."/>
            <person name="Henrissat B."/>
            <person name="Kuo A."/>
            <person name="Liang C."/>
            <person name="Lipzen A."/>
            <person name="Lutzoni F."/>
            <person name="Magnuson J."/>
            <person name="Mondo S."/>
            <person name="Nolan M."/>
            <person name="Ohm R."/>
            <person name="Pangilinan J."/>
            <person name="Park H.-J."/>
            <person name="Ramirez L."/>
            <person name="Alfaro M."/>
            <person name="Sun H."/>
            <person name="Tritt A."/>
            <person name="Yoshinaga Y."/>
            <person name="Zwiers L.-H."/>
            <person name="Turgeon B.G."/>
            <person name="Goodwin S.B."/>
            <person name="Spatafora J.W."/>
            <person name="Crous P.W."/>
            <person name="Grigoriev I.V."/>
        </authorList>
    </citation>
    <scope>NUCLEOTIDE SEQUENCE</scope>
    <source>
        <strain evidence="2 4">CBS 781.70</strain>
    </source>
</reference>
<accession>A0A6G1GFM8</accession>
<evidence type="ECO:0000313" key="2">
    <source>
        <dbReference type="EMBL" id="KAF1816878.1"/>
    </source>
</evidence>
<evidence type="ECO:0000256" key="1">
    <source>
        <dbReference type="SAM" id="Phobius"/>
    </source>
</evidence>
<dbReference type="GeneID" id="54415723"/>
<dbReference type="Proteomes" id="UP000504638">
    <property type="component" value="Unplaced"/>
</dbReference>
<organism evidence="2">
    <name type="scientific">Eremomyces bilateralis CBS 781.70</name>
    <dbReference type="NCBI Taxonomy" id="1392243"/>
    <lineage>
        <taxon>Eukaryota</taxon>
        <taxon>Fungi</taxon>
        <taxon>Dikarya</taxon>
        <taxon>Ascomycota</taxon>
        <taxon>Pezizomycotina</taxon>
        <taxon>Dothideomycetes</taxon>
        <taxon>Dothideomycetes incertae sedis</taxon>
        <taxon>Eremomycetales</taxon>
        <taxon>Eremomycetaceae</taxon>
        <taxon>Eremomyces</taxon>
    </lineage>
</organism>